<dbReference type="PROSITE" id="PS00455">
    <property type="entry name" value="AMP_BINDING"/>
    <property type="match status" value="1"/>
</dbReference>
<proteinExistence type="predicted"/>
<organism evidence="3 4">
    <name type="scientific">Zasmidium cellare</name>
    <name type="common">Wine cellar mold</name>
    <name type="synonym">Racodium cellare</name>
    <dbReference type="NCBI Taxonomy" id="395010"/>
    <lineage>
        <taxon>Eukaryota</taxon>
        <taxon>Fungi</taxon>
        <taxon>Dikarya</taxon>
        <taxon>Ascomycota</taxon>
        <taxon>Pezizomycotina</taxon>
        <taxon>Dothideomycetes</taxon>
        <taxon>Dothideomycetidae</taxon>
        <taxon>Mycosphaerellales</taxon>
        <taxon>Mycosphaerellaceae</taxon>
        <taxon>Zasmidium</taxon>
    </lineage>
</organism>
<evidence type="ECO:0000313" key="4">
    <source>
        <dbReference type="Proteomes" id="UP001305779"/>
    </source>
</evidence>
<dbReference type="PANTHER" id="PTHR43201:SF6">
    <property type="entry name" value="ACYL COA SYNTHETASE (EUROFUNG)"/>
    <property type="match status" value="1"/>
</dbReference>
<dbReference type="InterPro" id="IPR045851">
    <property type="entry name" value="AMP-bd_C_sf"/>
</dbReference>
<sequence length="534" mass="57402">MAAILQGSTTTPPSQTTIGPLLRQLVSHHGPKPALRVPWQNRTSTYTALDLASQTVARALINSGAAAGDHIGILAGNRHEYLEIFLGAARIGCAVVCLSCAYTVAEAENALRGSVFVAGTIGNRDMGPAIEHVERLIHDKESELKEVVVIGDESAQQTTYAQFLERASSSPISDTELRLLEDAVESTSPVLLQFTSGTTGNPKVSVLTSSGILNNGQYVGDRMQLTPNDTIVCPPPLFHTFGIVVGFLASMTHGSSFVLPSDIFNAEAAVKATISCHGTALLGVPTMFLAELEWMKKHDQWPSTLRTGIIGGSIVSQSIMKRIKTEMGLGWMLIAYGTTETSPISFLCSSKDNAEQRHGSVGRVLPNTAAKVVDPSGKTMQVGERGEICVSGHGLQKCYYRNPAKTEETMRKDEDGVEWFRTGDEGGENIYPAEIEEGLVSHSGVSEACVVGVKDEYYGEVVVAFLKGFANVPRPSDQELALLIKTRLARHKVPRHILWVGDADVVEDYPKTSSGKHQKHVLSTIAQGVIAARA</sequence>
<dbReference type="Gene3D" id="3.40.50.12780">
    <property type="entry name" value="N-terminal domain of ligase-like"/>
    <property type="match status" value="1"/>
</dbReference>
<evidence type="ECO:0000259" key="1">
    <source>
        <dbReference type="Pfam" id="PF00501"/>
    </source>
</evidence>
<dbReference type="InterPro" id="IPR042099">
    <property type="entry name" value="ANL_N_sf"/>
</dbReference>
<dbReference type="InterPro" id="IPR000873">
    <property type="entry name" value="AMP-dep_synth/lig_dom"/>
</dbReference>
<gene>
    <name evidence="3" type="ORF">PRZ48_013867</name>
</gene>
<accession>A0ABR0E2M4</accession>
<dbReference type="InterPro" id="IPR025110">
    <property type="entry name" value="AMP-bd_C"/>
</dbReference>
<name>A0ABR0E2M4_ZASCE</name>
<reference evidence="3 4" key="1">
    <citation type="journal article" date="2023" name="G3 (Bethesda)">
        <title>A chromosome-level genome assembly of Zasmidium syzygii isolated from banana leaves.</title>
        <authorList>
            <person name="van Westerhoven A.C."/>
            <person name="Mehrabi R."/>
            <person name="Talebi R."/>
            <person name="Steentjes M.B.F."/>
            <person name="Corcolon B."/>
            <person name="Chong P.A."/>
            <person name="Kema G.H.J."/>
            <person name="Seidl M.F."/>
        </authorList>
    </citation>
    <scope>NUCLEOTIDE SEQUENCE [LARGE SCALE GENOMIC DNA]</scope>
    <source>
        <strain evidence="3 4">P124</strain>
    </source>
</reference>
<dbReference type="PANTHER" id="PTHR43201">
    <property type="entry name" value="ACYL-COA SYNTHETASE"/>
    <property type="match status" value="1"/>
</dbReference>
<evidence type="ECO:0000259" key="2">
    <source>
        <dbReference type="Pfam" id="PF13193"/>
    </source>
</evidence>
<dbReference type="InterPro" id="IPR020845">
    <property type="entry name" value="AMP-binding_CS"/>
</dbReference>
<protein>
    <recommendedName>
        <fullName evidence="5">Acetyl-CoA synthetase-like protein</fullName>
    </recommendedName>
</protein>
<dbReference type="Pfam" id="PF00501">
    <property type="entry name" value="AMP-binding"/>
    <property type="match status" value="1"/>
</dbReference>
<evidence type="ECO:0000313" key="3">
    <source>
        <dbReference type="EMBL" id="KAK4495535.1"/>
    </source>
</evidence>
<keyword evidence="4" id="KW-1185">Reference proteome</keyword>
<dbReference type="Gene3D" id="3.30.300.30">
    <property type="match status" value="1"/>
</dbReference>
<dbReference type="Proteomes" id="UP001305779">
    <property type="component" value="Unassembled WGS sequence"/>
</dbReference>
<feature type="domain" description="AMP-dependent synthetase/ligase" evidence="1">
    <location>
        <begin position="28"/>
        <end position="400"/>
    </location>
</feature>
<dbReference type="SUPFAM" id="SSF56801">
    <property type="entry name" value="Acetyl-CoA synthetase-like"/>
    <property type="match status" value="1"/>
</dbReference>
<dbReference type="Pfam" id="PF13193">
    <property type="entry name" value="AMP-binding_C"/>
    <property type="match status" value="1"/>
</dbReference>
<comment type="caution">
    <text evidence="3">The sequence shown here is derived from an EMBL/GenBank/DDBJ whole genome shotgun (WGS) entry which is preliminary data.</text>
</comment>
<dbReference type="EMBL" id="JAXOVC010000012">
    <property type="protein sequence ID" value="KAK4495535.1"/>
    <property type="molecule type" value="Genomic_DNA"/>
</dbReference>
<feature type="domain" description="AMP-binding enzyme C-terminal" evidence="2">
    <location>
        <begin position="434"/>
        <end position="516"/>
    </location>
</feature>
<evidence type="ECO:0008006" key="5">
    <source>
        <dbReference type="Google" id="ProtNLM"/>
    </source>
</evidence>